<comment type="similarity">
    <text evidence="2">Belongs to the SusD family.</text>
</comment>
<keyword evidence="10" id="KW-1185">Reference proteome</keyword>
<feature type="domain" description="SusD-like N-terminal" evidence="8">
    <location>
        <begin position="96"/>
        <end position="227"/>
    </location>
</feature>
<name>A0A521DKS5_9FLAO</name>
<dbReference type="AlphaFoldDB" id="A0A521DKS5"/>
<dbReference type="Proteomes" id="UP000316916">
    <property type="component" value="Unassembled WGS sequence"/>
</dbReference>
<dbReference type="Pfam" id="PF07980">
    <property type="entry name" value="SusD_RagB"/>
    <property type="match status" value="1"/>
</dbReference>
<dbReference type="EMBL" id="FXTC01000005">
    <property type="protein sequence ID" value="SMO72296.1"/>
    <property type="molecule type" value="Genomic_DNA"/>
</dbReference>
<keyword evidence="4" id="KW-0472">Membrane</keyword>
<evidence type="ECO:0000256" key="6">
    <source>
        <dbReference type="SAM" id="SignalP"/>
    </source>
</evidence>
<keyword evidence="3 6" id="KW-0732">Signal</keyword>
<evidence type="ECO:0000313" key="9">
    <source>
        <dbReference type="EMBL" id="SMO72296.1"/>
    </source>
</evidence>
<evidence type="ECO:0000259" key="7">
    <source>
        <dbReference type="Pfam" id="PF07980"/>
    </source>
</evidence>
<accession>A0A521DKS5</accession>
<dbReference type="Gene3D" id="1.25.40.390">
    <property type="match status" value="1"/>
</dbReference>
<evidence type="ECO:0000313" key="10">
    <source>
        <dbReference type="Proteomes" id="UP000316916"/>
    </source>
</evidence>
<dbReference type="SUPFAM" id="SSF48452">
    <property type="entry name" value="TPR-like"/>
    <property type="match status" value="1"/>
</dbReference>
<dbReference type="InterPro" id="IPR033985">
    <property type="entry name" value="SusD-like_N"/>
</dbReference>
<proteinExistence type="inferred from homology"/>
<sequence>MKNSIKQLIKTILSFLSLTAISCEKWIETDFPTNQLPTELVFENEQTADATLAGLYANLWNNSLISGGQDGMGLLMGLYTDDIATVIPAGSNGIVDLYYNQQIPTNLMVLTVWTNAYQHIYAANSILEGVGNSKSLSQVVKDRITGEALFIRSLLYLYLHQIYGDIPFADTTDYKVNSKLSKLSGNDILNRLEKDLSEAVGLLPSAYRSTERIYSNKSAGYILLAKVKMLLGKWTQAEVLLGAVMQSSDYSFQHDITKVFQKNGSHIIWQLKPKNEGDATKEASLYNFSGIPTTYMLSTDLVNSFADSDLRKQAYLSKETAQGQVNYKSVKYKNLQGSNTTEYSVIYRLEEVYLMYAETLIHQNRVVEAIPYLNKTRVRAGLDPLAQTINQPIAMNELMEEKRREFFIEHGIRFFDLKRWGMLGELMTVKPNWKAHYERWPLPQQEMLLNSNLNPQNQGY</sequence>
<dbReference type="Pfam" id="PF14322">
    <property type="entry name" value="SusD-like_3"/>
    <property type="match status" value="1"/>
</dbReference>
<feature type="signal peptide" evidence="6">
    <location>
        <begin position="1"/>
        <end position="22"/>
    </location>
</feature>
<keyword evidence="5" id="KW-0998">Cell outer membrane</keyword>
<reference evidence="9 10" key="1">
    <citation type="submission" date="2017-05" db="EMBL/GenBank/DDBJ databases">
        <authorList>
            <person name="Varghese N."/>
            <person name="Submissions S."/>
        </authorList>
    </citation>
    <scope>NUCLEOTIDE SEQUENCE [LARGE SCALE GENOMIC DNA]</scope>
    <source>
        <strain evidence="9 10">DSM 29371</strain>
    </source>
</reference>
<evidence type="ECO:0000259" key="8">
    <source>
        <dbReference type="Pfam" id="PF14322"/>
    </source>
</evidence>
<dbReference type="PROSITE" id="PS51257">
    <property type="entry name" value="PROKAR_LIPOPROTEIN"/>
    <property type="match status" value="1"/>
</dbReference>
<evidence type="ECO:0000256" key="1">
    <source>
        <dbReference type="ARBA" id="ARBA00004442"/>
    </source>
</evidence>
<dbReference type="CDD" id="cd08977">
    <property type="entry name" value="SusD"/>
    <property type="match status" value="1"/>
</dbReference>
<evidence type="ECO:0000256" key="2">
    <source>
        <dbReference type="ARBA" id="ARBA00006275"/>
    </source>
</evidence>
<dbReference type="InterPro" id="IPR011990">
    <property type="entry name" value="TPR-like_helical_dom_sf"/>
</dbReference>
<protein>
    <submittedName>
        <fullName evidence="9">RagB/SusD domain-containing protein</fullName>
    </submittedName>
</protein>
<dbReference type="InterPro" id="IPR012944">
    <property type="entry name" value="SusD_RagB_dom"/>
</dbReference>
<feature type="domain" description="RagB/SusD" evidence="7">
    <location>
        <begin position="315"/>
        <end position="425"/>
    </location>
</feature>
<evidence type="ECO:0000256" key="5">
    <source>
        <dbReference type="ARBA" id="ARBA00023237"/>
    </source>
</evidence>
<feature type="chain" id="PRO_5022113819" evidence="6">
    <location>
        <begin position="23"/>
        <end position="460"/>
    </location>
</feature>
<comment type="subcellular location">
    <subcellularLocation>
        <location evidence="1">Cell outer membrane</location>
    </subcellularLocation>
</comment>
<evidence type="ECO:0000256" key="4">
    <source>
        <dbReference type="ARBA" id="ARBA00023136"/>
    </source>
</evidence>
<organism evidence="9 10">
    <name type="scientific">Chryseobacterium rhizoplanae</name>
    <dbReference type="NCBI Taxonomy" id="1609531"/>
    <lineage>
        <taxon>Bacteria</taxon>
        <taxon>Pseudomonadati</taxon>
        <taxon>Bacteroidota</taxon>
        <taxon>Flavobacteriia</taxon>
        <taxon>Flavobacteriales</taxon>
        <taxon>Weeksellaceae</taxon>
        <taxon>Chryseobacterium group</taxon>
        <taxon>Chryseobacterium</taxon>
    </lineage>
</organism>
<evidence type="ECO:0000256" key="3">
    <source>
        <dbReference type="ARBA" id="ARBA00022729"/>
    </source>
</evidence>
<gene>
    <name evidence="9" type="ORF">SAMN06265171_105216</name>
</gene>
<dbReference type="GO" id="GO:0009279">
    <property type="term" value="C:cell outer membrane"/>
    <property type="evidence" value="ECO:0007669"/>
    <property type="project" value="UniProtKB-SubCell"/>
</dbReference>
<dbReference type="RefSeq" id="WP_142718433.1">
    <property type="nucleotide sequence ID" value="NZ_FXTC01000005.1"/>
</dbReference>